<comment type="subunit">
    <text evidence="4">Binds to mitochondrial small subunit 15S rRNA.</text>
</comment>
<dbReference type="InterPro" id="IPR002885">
    <property type="entry name" value="PPR_rpt"/>
</dbReference>
<feature type="region of interest" description="Disordered" evidence="6">
    <location>
        <begin position="938"/>
        <end position="959"/>
    </location>
</feature>
<sequence length="1067" mass="121434">MVSEIPHASSWASSAIYRSYLSFWLDLGYAHRVGSKISRITHTVYRYPRDLARKYKRGPRATGHIACYLHVLIAPAHSQVETYQIHTGSNQSIPSGLLVFPAAGRKYTGICRLIIDGLAAIAVHNATRTVIVSGAPLLQRRTLGLSGKADNLARKALKNFERPRQENYSRDPWIYQLDVMCSELGKESSLDLLSKVYEAFVKFKEHHKEPPPDLHLPGLLECLHDAGLHEEAADVFSYWHGSMGSIPYYDSLFHSCLTPGRLLAAEMALNSLDRMGAMTKDMASSMDWKHAKLASMYLYMGDIANATRRFKLFFQRDLKHSQEDDTNEQRGIKDNPTYLYNMMLESAVRISDLRPAEALLTTMRASDVSPNRYTYLLFINAYLRETRIGDALRMLREMLDMGYPGRKITKRCRSVILDLLHKHIKENGREGSREVLRSIAQIFNTEPLEAFKVDLTGLGFTPDKVLEMDIKIMSLTINAMVEAKAPARDLWRVWCRYAKLAFAASSNAALKENFGSVFMNNHIPNIILKRFAGVDWYQKLAVRILLSMLRSDIPEMRPDVVTFNTFFQGLRGDIRNIERTWVLMIKAGITPNILTYAAVIQAYDRNKDSTGLSSIAPIIKLQNDIIETGVRFDIKTHGLLRHSVSAMIYQELKRKGFHWERNARVLQGLWKNIVSLVVKPVIRQRHQKDKMKFITKMVGNQIVFEEDYKEAFAVASEEGKPLGEERQLAPTTIALAPLPVVKDDATTKAWTSDETLAKGHPVEVAFAQIWRVLDLWSRPDGHRNRTPAGHHLRKVQAALHHIIAHVGQQITYSEWVIEKNLRGELDMRSCRPDLNRFQPRRARYGRTDPWQDSSPGGAQATDNHAHASPQHVKPEPLNPVVPPSDPLERPWSRWKATDEGRNAAPVLPEPRRCTADVKSVPKVPFIRHRDELDDWDFEEEELEERKPGDRELQNRREESELDDWDLIERVLEERDKNGMTSDPKDVKSDPKGSSLGTISGAQPGLTLGIQLSLKLANAGQQQLRPASRIRYSVTFLIILQIESTFEWEGFTEHVLTDSIVDKNWTSS</sequence>
<protein>
    <recommendedName>
        <fullName evidence="9">Pentacotripeptide-repeat region of PRORP domain-containing protein</fullName>
    </recommendedName>
</protein>
<feature type="region of interest" description="Disordered" evidence="6">
    <location>
        <begin position="836"/>
        <end position="891"/>
    </location>
</feature>
<feature type="compositionally biased region" description="Basic and acidic residues" evidence="6">
    <location>
        <begin position="943"/>
        <end position="958"/>
    </location>
</feature>
<feature type="region of interest" description="Disordered" evidence="6">
    <location>
        <begin position="972"/>
        <end position="998"/>
    </location>
</feature>
<keyword evidence="8" id="KW-1185">Reference proteome</keyword>
<feature type="compositionally biased region" description="Basic and acidic residues" evidence="6">
    <location>
        <begin position="972"/>
        <end position="990"/>
    </location>
</feature>
<proteinExistence type="inferred from homology"/>
<evidence type="ECO:0008006" key="9">
    <source>
        <dbReference type="Google" id="ProtNLM"/>
    </source>
</evidence>
<dbReference type="Proteomes" id="UP000033140">
    <property type="component" value="Unassembled WGS sequence"/>
</dbReference>
<organism evidence="7 8">
    <name type="scientific">Saitoella complicata (strain BCRC 22490 / CBS 7301 / JCM 7358 / NBRC 10748 / NRRL Y-17804)</name>
    <dbReference type="NCBI Taxonomy" id="698492"/>
    <lineage>
        <taxon>Eukaryota</taxon>
        <taxon>Fungi</taxon>
        <taxon>Dikarya</taxon>
        <taxon>Ascomycota</taxon>
        <taxon>Taphrinomycotina</taxon>
        <taxon>Taphrinomycotina incertae sedis</taxon>
        <taxon>Saitoella</taxon>
    </lineage>
</organism>
<dbReference type="STRING" id="698492.A0A0E9NF56"/>
<keyword evidence="2" id="KW-0677">Repeat</keyword>
<reference evidence="7 8" key="3">
    <citation type="journal article" date="2015" name="Genome Announc.">
        <title>Draft Genome Sequence of the Archiascomycetous Yeast Saitoella complicata.</title>
        <authorList>
            <person name="Yamauchi K."/>
            <person name="Kondo S."/>
            <person name="Hamamoto M."/>
            <person name="Takahashi Y."/>
            <person name="Ogura Y."/>
            <person name="Hayashi T."/>
            <person name="Nishida H."/>
        </authorList>
    </citation>
    <scope>NUCLEOTIDE SEQUENCE [LARGE SCALE GENOMIC DNA]</scope>
    <source>
        <strain evidence="7 8">NRRL Y-17804</strain>
    </source>
</reference>
<dbReference type="PROSITE" id="PS51375">
    <property type="entry name" value="PPR"/>
    <property type="match status" value="1"/>
</dbReference>
<comment type="similarity">
    <text evidence="1">Belongs to the CCM1 family.</text>
</comment>
<feature type="compositionally biased region" description="Pro residues" evidence="6">
    <location>
        <begin position="876"/>
        <end position="885"/>
    </location>
</feature>
<evidence type="ECO:0000256" key="5">
    <source>
        <dbReference type="PROSITE-ProRule" id="PRU00708"/>
    </source>
</evidence>
<dbReference type="AlphaFoldDB" id="A0A0E9NF56"/>
<comment type="caution">
    <text evidence="7">The sequence shown here is derived from an EMBL/GenBank/DDBJ whole genome shotgun (WGS) entry which is preliminary data.</text>
</comment>
<reference evidence="7 8" key="1">
    <citation type="journal article" date="2011" name="J. Gen. Appl. Microbiol.">
        <title>Draft genome sequencing of the enigmatic yeast Saitoella complicata.</title>
        <authorList>
            <person name="Nishida H."/>
            <person name="Hamamoto M."/>
            <person name="Sugiyama J."/>
        </authorList>
    </citation>
    <scope>NUCLEOTIDE SEQUENCE [LARGE SCALE GENOMIC DNA]</scope>
    <source>
        <strain evidence="7 8">NRRL Y-17804</strain>
    </source>
</reference>
<evidence type="ECO:0000313" key="7">
    <source>
        <dbReference type="EMBL" id="GAO48492.1"/>
    </source>
</evidence>
<evidence type="ECO:0000256" key="6">
    <source>
        <dbReference type="SAM" id="MobiDB-lite"/>
    </source>
</evidence>
<evidence type="ECO:0000313" key="8">
    <source>
        <dbReference type="Proteomes" id="UP000033140"/>
    </source>
</evidence>
<reference evidence="7 8" key="2">
    <citation type="journal article" date="2014" name="J. Gen. Appl. Microbiol.">
        <title>The early diverging ascomycetous budding yeast Saitoella complicata has three histone deacetylases belonging to the Clr6, Hos2, and Rpd3 lineages.</title>
        <authorList>
            <person name="Nishida H."/>
            <person name="Matsumoto T."/>
            <person name="Kondo S."/>
            <person name="Hamamoto M."/>
            <person name="Yoshikawa H."/>
        </authorList>
    </citation>
    <scope>NUCLEOTIDE SEQUENCE [LARGE SCALE GENOMIC DNA]</scope>
    <source>
        <strain evidence="7 8">NRRL Y-17804</strain>
    </source>
</reference>
<dbReference type="Gene3D" id="1.25.40.10">
    <property type="entry name" value="Tetratricopeptide repeat domain"/>
    <property type="match status" value="2"/>
</dbReference>
<dbReference type="InterPro" id="IPR011990">
    <property type="entry name" value="TPR-like_helical_dom_sf"/>
</dbReference>
<evidence type="ECO:0000256" key="2">
    <source>
        <dbReference type="ARBA" id="ARBA00022737"/>
    </source>
</evidence>
<accession>A0A0E9NF56</accession>
<evidence type="ECO:0000256" key="1">
    <source>
        <dbReference type="ARBA" id="ARBA00006192"/>
    </source>
</evidence>
<comment type="function">
    <text evidence="3">Regulates mitochondrial small subunit maturation by controlling 15S rRNA 5'-end processing. Localizes to the 5' precursor of the 15S rRNA in a position that is subsequently occupied by mS47 in the mature yeast mtSSU. Uses structure and sequence-specific RNA recognition, binding to a single-stranded region of the precursor and specifically recognizing bases -6 to -1. The exchange of Ccm1 for mS47 is coupled to the irreversible removal of precursor rRNA that is accompanied by conformational changes of the mitoribosomal proteins uS5m and mS26. These conformational changes signal completion of 5'-end rRNA processing through protection of the mature 5'-end of the 15S rRNA and stabilization of mS47. The removal of the 5' precursor together with the dissociation of Ccm1 may be catalyzed by the 5'-3' exoribonuclease Pet127. Involved in the specific removal of group I introns in mitochondrial encoded transcripts.</text>
</comment>
<dbReference type="Pfam" id="PF13812">
    <property type="entry name" value="PPR_3"/>
    <property type="match status" value="2"/>
</dbReference>
<feature type="repeat" description="PPR" evidence="5">
    <location>
        <begin position="371"/>
        <end position="405"/>
    </location>
</feature>
<name>A0A0E9NF56_SAICN</name>
<evidence type="ECO:0000256" key="3">
    <source>
        <dbReference type="ARBA" id="ARBA00044493"/>
    </source>
</evidence>
<dbReference type="EMBL" id="BACD03000015">
    <property type="protein sequence ID" value="GAO48492.1"/>
    <property type="molecule type" value="Genomic_DNA"/>
</dbReference>
<evidence type="ECO:0000256" key="4">
    <source>
        <dbReference type="ARBA" id="ARBA00044511"/>
    </source>
</evidence>
<dbReference type="PANTHER" id="PTHR47447">
    <property type="entry name" value="OS03G0856100 PROTEIN"/>
    <property type="match status" value="1"/>
</dbReference>
<dbReference type="PANTHER" id="PTHR47447:SF23">
    <property type="entry name" value="PENTACOTRIPEPTIDE-REPEAT REGION OF PRORP DOMAIN-CONTAINING PROTEIN"/>
    <property type="match status" value="1"/>
</dbReference>
<gene>
    <name evidence="7" type="ORF">G7K_2665-t1</name>
</gene>
<dbReference type="NCBIfam" id="TIGR00756">
    <property type="entry name" value="PPR"/>
    <property type="match status" value="1"/>
</dbReference>
<feature type="compositionally biased region" description="Polar residues" evidence="6">
    <location>
        <begin position="850"/>
        <end position="862"/>
    </location>
</feature>
<dbReference type="GO" id="GO:0005739">
    <property type="term" value="C:mitochondrion"/>
    <property type="evidence" value="ECO:0007669"/>
    <property type="project" value="UniProtKB-ARBA"/>
</dbReference>